<reference evidence="6 7" key="1">
    <citation type="submission" date="2014-12" db="EMBL/GenBank/DDBJ databases">
        <title>Isolation of bacteria from lake water.</title>
        <authorList>
            <person name="Sheng K.-Y."/>
            <person name="Chin P.-S."/>
            <person name="Chan K.-G."/>
            <person name="Tan G.S."/>
        </authorList>
    </citation>
    <scope>NUCLEOTIDE SEQUENCE [LARGE SCALE GENOMIC DNA]</scope>
    <source>
        <strain evidence="6 7">KY4</strain>
    </source>
</reference>
<dbReference type="GO" id="GO:0003700">
    <property type="term" value="F:DNA-binding transcription factor activity"/>
    <property type="evidence" value="ECO:0007669"/>
    <property type="project" value="InterPro"/>
</dbReference>
<dbReference type="AlphaFoldDB" id="A0A0D7KDV7"/>
<accession>A0A0D7KDV7</accession>
<dbReference type="Proteomes" id="UP000032566">
    <property type="component" value="Unassembled WGS sequence"/>
</dbReference>
<dbReference type="InterPro" id="IPR005119">
    <property type="entry name" value="LysR_subst-bd"/>
</dbReference>
<dbReference type="InterPro" id="IPR000847">
    <property type="entry name" value="LysR_HTH_N"/>
</dbReference>
<keyword evidence="7" id="KW-1185">Reference proteome</keyword>
<evidence type="ECO:0000313" key="6">
    <source>
        <dbReference type="EMBL" id="KJA12142.1"/>
    </source>
</evidence>
<evidence type="ECO:0000256" key="1">
    <source>
        <dbReference type="ARBA" id="ARBA00009437"/>
    </source>
</evidence>
<feature type="domain" description="HTH lysR-type" evidence="5">
    <location>
        <begin position="11"/>
        <end position="63"/>
    </location>
</feature>
<dbReference type="GO" id="GO:0043565">
    <property type="term" value="F:sequence-specific DNA binding"/>
    <property type="evidence" value="ECO:0007669"/>
    <property type="project" value="TreeGrafter"/>
</dbReference>
<gene>
    <name evidence="6" type="ORF">RP29_02120</name>
</gene>
<dbReference type="RefSeq" id="WP_044395374.1">
    <property type="nucleotide sequence ID" value="NZ_JXYQ01000005.1"/>
</dbReference>
<comment type="caution">
    <text evidence="6">The sequence shown here is derived from an EMBL/GenBank/DDBJ whole genome shotgun (WGS) entry which is preliminary data.</text>
</comment>
<keyword evidence="4" id="KW-0804">Transcription</keyword>
<evidence type="ECO:0000256" key="4">
    <source>
        <dbReference type="ARBA" id="ARBA00023163"/>
    </source>
</evidence>
<evidence type="ECO:0000256" key="2">
    <source>
        <dbReference type="ARBA" id="ARBA00023015"/>
    </source>
</evidence>
<dbReference type="GO" id="GO:0010628">
    <property type="term" value="P:positive regulation of gene expression"/>
    <property type="evidence" value="ECO:0007669"/>
    <property type="project" value="TreeGrafter"/>
</dbReference>
<dbReference type="EMBL" id="JXYQ01000005">
    <property type="protein sequence ID" value="KJA12142.1"/>
    <property type="molecule type" value="Genomic_DNA"/>
</dbReference>
<dbReference type="PANTHER" id="PTHR30427">
    <property type="entry name" value="TRANSCRIPTIONAL ACTIVATOR PROTEIN LYSR"/>
    <property type="match status" value="1"/>
</dbReference>
<proteinExistence type="inferred from homology"/>
<protein>
    <submittedName>
        <fullName evidence="6">LysR family transcriptional regulator</fullName>
    </submittedName>
</protein>
<evidence type="ECO:0000259" key="5">
    <source>
        <dbReference type="PROSITE" id="PS50931"/>
    </source>
</evidence>
<keyword evidence="3" id="KW-0238">DNA-binding</keyword>
<comment type="similarity">
    <text evidence="1">Belongs to the LysR transcriptional regulatory family.</text>
</comment>
<dbReference type="PROSITE" id="PS50931">
    <property type="entry name" value="HTH_LYSR"/>
    <property type="match status" value="1"/>
</dbReference>
<organism evidence="6 7">
    <name type="scientific">Acidovorax temperans</name>
    <dbReference type="NCBI Taxonomy" id="80878"/>
    <lineage>
        <taxon>Bacteria</taxon>
        <taxon>Pseudomonadati</taxon>
        <taxon>Pseudomonadota</taxon>
        <taxon>Betaproteobacteria</taxon>
        <taxon>Burkholderiales</taxon>
        <taxon>Comamonadaceae</taxon>
        <taxon>Acidovorax</taxon>
    </lineage>
</organism>
<dbReference type="InterPro" id="IPR036388">
    <property type="entry name" value="WH-like_DNA-bd_sf"/>
</dbReference>
<dbReference type="InterPro" id="IPR036390">
    <property type="entry name" value="WH_DNA-bd_sf"/>
</dbReference>
<evidence type="ECO:0000313" key="7">
    <source>
        <dbReference type="Proteomes" id="UP000032566"/>
    </source>
</evidence>
<dbReference type="STRING" id="80878.RP29_02120"/>
<name>A0A0D7KDV7_9BURK</name>
<dbReference type="SUPFAM" id="SSF46785">
    <property type="entry name" value="Winged helix' DNA-binding domain"/>
    <property type="match status" value="1"/>
</dbReference>
<dbReference type="Pfam" id="PF03466">
    <property type="entry name" value="LysR_substrate"/>
    <property type="match status" value="1"/>
</dbReference>
<dbReference type="OrthoDB" id="9785745at2"/>
<dbReference type="Gene3D" id="3.40.190.290">
    <property type="match status" value="1"/>
</dbReference>
<dbReference type="PATRIC" id="fig|80878.5.peg.2717"/>
<dbReference type="Pfam" id="PF00126">
    <property type="entry name" value="HTH_1"/>
    <property type="match status" value="1"/>
</dbReference>
<evidence type="ECO:0000256" key="3">
    <source>
        <dbReference type="ARBA" id="ARBA00023125"/>
    </source>
</evidence>
<dbReference type="PANTHER" id="PTHR30427:SF1">
    <property type="entry name" value="TRANSCRIPTIONAL ACTIVATOR PROTEIN LYSR"/>
    <property type="match status" value="1"/>
</dbReference>
<dbReference type="SUPFAM" id="SSF53850">
    <property type="entry name" value="Periplasmic binding protein-like II"/>
    <property type="match status" value="1"/>
</dbReference>
<sequence length="304" mass="32783">MAKRPVTHRMIEAFRAAMLHGGISAGADALGIPQPSMSRLIADLQKVVGFPLFQKSGRSVKPTDEAIVLMTKVQQSFVGLEEITSFSTQLQKQMTGRLSICTIPSIGHSVMPEIIEHLRAKFPDVVVSLTVSSYLEVARNVRNRQADIGLTADKLSIGNLETVAEFTSDCVCIGTSKWLTASAKQVDVKEFAGKPFVALTGTFQRQLDALLSANGVTVDAMIEASLFQTVSELVLRGMGVSVVDPLTGAKHRQRGGITLPLRPACTYTVYATAMSDTRLGAPARELLQLLKSATDAARTHTTRE</sequence>
<dbReference type="Gene3D" id="1.10.10.10">
    <property type="entry name" value="Winged helix-like DNA-binding domain superfamily/Winged helix DNA-binding domain"/>
    <property type="match status" value="1"/>
</dbReference>
<keyword evidence="2" id="KW-0805">Transcription regulation</keyword>